<name>A0ABP8V1H4_9GAMM</name>
<organism evidence="1 2">
    <name type="scientific">Kistimonas scapharcae</name>
    <dbReference type="NCBI Taxonomy" id="1036133"/>
    <lineage>
        <taxon>Bacteria</taxon>
        <taxon>Pseudomonadati</taxon>
        <taxon>Pseudomonadota</taxon>
        <taxon>Gammaproteobacteria</taxon>
        <taxon>Oceanospirillales</taxon>
        <taxon>Endozoicomonadaceae</taxon>
        <taxon>Kistimonas</taxon>
    </lineage>
</organism>
<protein>
    <submittedName>
        <fullName evidence="1">Uncharacterized protein</fullName>
    </submittedName>
</protein>
<sequence>MLVAQIRGYRNCNPGNIRQGADWRGLRECQTDSDFCQFMSHEFGIRALSRTLRTYYTKHQLRTLRAFINRWAPPSENETDAYVESVAARTGLMPDEPITLGIDWCLTGLTKAIIHHELGCQPYSDWLIDEGIRWDREGVPGNLL</sequence>
<reference evidence="2" key="1">
    <citation type="journal article" date="2019" name="Int. J. Syst. Evol. Microbiol.">
        <title>The Global Catalogue of Microorganisms (GCM) 10K type strain sequencing project: providing services to taxonomists for standard genome sequencing and annotation.</title>
        <authorList>
            <consortium name="The Broad Institute Genomics Platform"/>
            <consortium name="The Broad Institute Genome Sequencing Center for Infectious Disease"/>
            <person name="Wu L."/>
            <person name="Ma J."/>
        </authorList>
    </citation>
    <scope>NUCLEOTIDE SEQUENCE [LARGE SCALE GENOMIC DNA]</scope>
    <source>
        <strain evidence="2">JCM 17805</strain>
    </source>
</reference>
<dbReference type="EMBL" id="BAABFL010000129">
    <property type="protein sequence ID" value="GAA4649283.1"/>
    <property type="molecule type" value="Genomic_DNA"/>
</dbReference>
<evidence type="ECO:0000313" key="1">
    <source>
        <dbReference type="EMBL" id="GAA4649283.1"/>
    </source>
</evidence>
<gene>
    <name evidence="1" type="ORF">GCM10023116_15570</name>
</gene>
<evidence type="ECO:0000313" key="2">
    <source>
        <dbReference type="Proteomes" id="UP001500604"/>
    </source>
</evidence>
<keyword evidence="2" id="KW-1185">Reference proteome</keyword>
<accession>A0ABP8V1H4</accession>
<proteinExistence type="predicted"/>
<comment type="caution">
    <text evidence="1">The sequence shown here is derived from an EMBL/GenBank/DDBJ whole genome shotgun (WGS) entry which is preliminary data.</text>
</comment>
<dbReference type="RefSeq" id="WP_345195074.1">
    <property type="nucleotide sequence ID" value="NZ_BAABFL010000129.1"/>
</dbReference>
<dbReference type="Proteomes" id="UP001500604">
    <property type="component" value="Unassembled WGS sequence"/>
</dbReference>